<evidence type="ECO:0000259" key="1">
    <source>
        <dbReference type="Pfam" id="PF01863"/>
    </source>
</evidence>
<protein>
    <submittedName>
        <fullName evidence="2">M48 family metallopeptidase</fullName>
    </submittedName>
</protein>
<dbReference type="EMBL" id="JBHRTN010000018">
    <property type="protein sequence ID" value="MFC3126804.1"/>
    <property type="molecule type" value="Genomic_DNA"/>
</dbReference>
<evidence type="ECO:0000313" key="3">
    <source>
        <dbReference type="Proteomes" id="UP001595593"/>
    </source>
</evidence>
<keyword evidence="3" id="KW-1185">Reference proteome</keyword>
<dbReference type="InterPro" id="IPR053136">
    <property type="entry name" value="UTP_pyrophosphatase-like"/>
</dbReference>
<reference evidence="3" key="1">
    <citation type="journal article" date="2019" name="Int. J. Syst. Evol. Microbiol.">
        <title>The Global Catalogue of Microorganisms (GCM) 10K type strain sequencing project: providing services to taxonomists for standard genome sequencing and annotation.</title>
        <authorList>
            <consortium name="The Broad Institute Genomics Platform"/>
            <consortium name="The Broad Institute Genome Sequencing Center for Infectious Disease"/>
            <person name="Wu L."/>
            <person name="Ma J."/>
        </authorList>
    </citation>
    <scope>NUCLEOTIDE SEQUENCE [LARGE SCALE GENOMIC DNA]</scope>
    <source>
        <strain evidence="3">KCTC 52094</strain>
    </source>
</reference>
<dbReference type="RefSeq" id="WP_379598383.1">
    <property type="nucleotide sequence ID" value="NZ_JBHRTN010000018.1"/>
</dbReference>
<dbReference type="CDD" id="cd07344">
    <property type="entry name" value="M48_yhfN_like"/>
    <property type="match status" value="1"/>
</dbReference>
<name>A0ABV7G5J5_9PROT</name>
<feature type="domain" description="YgjP-like metallopeptidase" evidence="1">
    <location>
        <begin position="32"/>
        <end position="230"/>
    </location>
</feature>
<dbReference type="Gene3D" id="3.30.2010.10">
    <property type="entry name" value="Metalloproteases ('zincins'), catalytic domain"/>
    <property type="match status" value="1"/>
</dbReference>
<comment type="caution">
    <text evidence="2">The sequence shown here is derived from an EMBL/GenBank/DDBJ whole genome shotgun (WGS) entry which is preliminary data.</text>
</comment>
<sequence>MKADSILLAPVGRDADVALDCPLRWRRSSRAKRVTLRIDPVLGGAVITLPPGAGRQAGLALLRRHADWVAGRLRALPTPLRFVPGAKVPLGDSSHPIRHSVTRRGPAVLEADGIMVGGRLEAVPLRVRALLRTEAALRIAPRARLHALTLAVRPRTIRLKDTRSRWGSCAADGTLAFSWRLVMAPPWVLDYVVAHEVAHLREMNHSDRFWAHLAELSPHREAAQAWLRAHGPALLRAGAD</sequence>
<gene>
    <name evidence="2" type="ORF">ACFOD4_17200</name>
</gene>
<dbReference type="PANTHER" id="PTHR30399:SF1">
    <property type="entry name" value="UTP PYROPHOSPHATASE"/>
    <property type="match status" value="1"/>
</dbReference>
<accession>A0ABV7G5J5</accession>
<evidence type="ECO:0000313" key="2">
    <source>
        <dbReference type="EMBL" id="MFC3126804.1"/>
    </source>
</evidence>
<dbReference type="Pfam" id="PF01863">
    <property type="entry name" value="YgjP-like"/>
    <property type="match status" value="1"/>
</dbReference>
<dbReference type="InterPro" id="IPR002725">
    <property type="entry name" value="YgjP-like_metallopeptidase"/>
</dbReference>
<proteinExistence type="predicted"/>
<organism evidence="2 3">
    <name type="scientific">Teichococcus globiformis</name>
    <dbReference type="NCBI Taxonomy" id="2307229"/>
    <lineage>
        <taxon>Bacteria</taxon>
        <taxon>Pseudomonadati</taxon>
        <taxon>Pseudomonadota</taxon>
        <taxon>Alphaproteobacteria</taxon>
        <taxon>Acetobacterales</taxon>
        <taxon>Roseomonadaceae</taxon>
        <taxon>Roseomonas</taxon>
    </lineage>
</organism>
<dbReference type="Proteomes" id="UP001595593">
    <property type="component" value="Unassembled WGS sequence"/>
</dbReference>
<dbReference type="PANTHER" id="PTHR30399">
    <property type="entry name" value="UNCHARACTERIZED PROTEIN YGJP"/>
    <property type="match status" value="1"/>
</dbReference>